<sequence>MFLDPEPKGAKKAMLPSPYLPAQHSTEALGDQRWRIKRKPVQKPPQSQNDNTTHVPDNASDQTGSTLEEPSSTVRLVKPSQSLPPPSIASSQHGQSSSTLSSDHAEDSDGSLMAETVKIQRYSAAPPRLFSSSPLVQETSASETSLQGSLNPNQ</sequence>
<feature type="compositionally biased region" description="Low complexity" evidence="1">
    <location>
        <begin position="88"/>
        <end position="102"/>
    </location>
</feature>
<name>A0A4U0TIL6_9PEZI</name>
<evidence type="ECO:0000256" key="1">
    <source>
        <dbReference type="SAM" id="MobiDB-lite"/>
    </source>
</evidence>
<feature type="non-terminal residue" evidence="2">
    <location>
        <position position="154"/>
    </location>
</feature>
<dbReference type="Proteomes" id="UP000308549">
    <property type="component" value="Unassembled WGS sequence"/>
</dbReference>
<accession>A0A4U0TIL6</accession>
<dbReference type="OrthoDB" id="4153178at2759"/>
<feature type="region of interest" description="Disordered" evidence="1">
    <location>
        <begin position="1"/>
        <end position="154"/>
    </location>
</feature>
<keyword evidence="3" id="KW-1185">Reference proteome</keyword>
<reference evidence="2 3" key="1">
    <citation type="submission" date="2017-03" db="EMBL/GenBank/DDBJ databases">
        <title>Genomes of endolithic fungi from Antarctica.</title>
        <authorList>
            <person name="Coleine C."/>
            <person name="Masonjones S."/>
            <person name="Stajich J.E."/>
        </authorList>
    </citation>
    <scope>NUCLEOTIDE SEQUENCE [LARGE SCALE GENOMIC DNA]</scope>
    <source>
        <strain evidence="2 3">CCFEE 6315</strain>
    </source>
</reference>
<dbReference type="AlphaFoldDB" id="A0A4U0TIL6"/>
<gene>
    <name evidence="2" type="ORF">B0A50_08838</name>
</gene>
<dbReference type="EMBL" id="NAJL01000128">
    <property type="protein sequence ID" value="TKA21633.1"/>
    <property type="molecule type" value="Genomic_DNA"/>
</dbReference>
<proteinExistence type="predicted"/>
<evidence type="ECO:0000313" key="3">
    <source>
        <dbReference type="Proteomes" id="UP000308549"/>
    </source>
</evidence>
<protein>
    <submittedName>
        <fullName evidence="2">Uncharacterized protein</fullName>
    </submittedName>
</protein>
<feature type="compositionally biased region" description="Polar residues" evidence="1">
    <location>
        <begin position="44"/>
        <end position="74"/>
    </location>
</feature>
<comment type="caution">
    <text evidence="2">The sequence shown here is derived from an EMBL/GenBank/DDBJ whole genome shotgun (WGS) entry which is preliminary data.</text>
</comment>
<organism evidence="2 3">
    <name type="scientific">Salinomyces thailandicus</name>
    <dbReference type="NCBI Taxonomy" id="706561"/>
    <lineage>
        <taxon>Eukaryota</taxon>
        <taxon>Fungi</taxon>
        <taxon>Dikarya</taxon>
        <taxon>Ascomycota</taxon>
        <taxon>Pezizomycotina</taxon>
        <taxon>Dothideomycetes</taxon>
        <taxon>Dothideomycetidae</taxon>
        <taxon>Mycosphaerellales</taxon>
        <taxon>Teratosphaeriaceae</taxon>
        <taxon>Salinomyces</taxon>
    </lineage>
</organism>
<evidence type="ECO:0000313" key="2">
    <source>
        <dbReference type="EMBL" id="TKA21633.1"/>
    </source>
</evidence>
<feature type="compositionally biased region" description="Polar residues" evidence="1">
    <location>
        <begin position="130"/>
        <end position="154"/>
    </location>
</feature>